<evidence type="ECO:0000256" key="1">
    <source>
        <dbReference type="SAM" id="SignalP"/>
    </source>
</evidence>
<accession>A0A914CHB0</accession>
<keyword evidence="2" id="KW-1185">Reference proteome</keyword>
<feature type="signal peptide" evidence="1">
    <location>
        <begin position="1"/>
        <end position="21"/>
    </location>
</feature>
<name>A0A914CHB0_9BILA</name>
<organism evidence="2 3">
    <name type="scientific">Acrobeloides nanus</name>
    <dbReference type="NCBI Taxonomy" id="290746"/>
    <lineage>
        <taxon>Eukaryota</taxon>
        <taxon>Metazoa</taxon>
        <taxon>Ecdysozoa</taxon>
        <taxon>Nematoda</taxon>
        <taxon>Chromadorea</taxon>
        <taxon>Rhabditida</taxon>
        <taxon>Tylenchina</taxon>
        <taxon>Cephalobomorpha</taxon>
        <taxon>Cephaloboidea</taxon>
        <taxon>Cephalobidae</taxon>
        <taxon>Acrobeloides</taxon>
    </lineage>
</organism>
<evidence type="ECO:0000313" key="3">
    <source>
        <dbReference type="WBParaSite" id="ACRNAN_scaffold1087.g6612.t1"/>
    </source>
</evidence>
<evidence type="ECO:0000313" key="2">
    <source>
        <dbReference type="Proteomes" id="UP000887540"/>
    </source>
</evidence>
<keyword evidence="1" id="KW-0732">Signal</keyword>
<protein>
    <submittedName>
        <fullName evidence="3">Uncharacterized protein</fullName>
    </submittedName>
</protein>
<dbReference type="AlphaFoldDB" id="A0A914CHB0"/>
<sequence>MELKTFAALFLTVILVANVLAKQDEMTSMEEEREDKFADSNDKSAARIKRGLCNLVCSCGWGNCYPAPGYTDSTCCSSGYRWTCCR</sequence>
<dbReference type="WBParaSite" id="ACRNAN_scaffold1087.g6612.t1">
    <property type="protein sequence ID" value="ACRNAN_scaffold1087.g6612.t1"/>
    <property type="gene ID" value="ACRNAN_scaffold1087.g6612"/>
</dbReference>
<feature type="chain" id="PRO_5037011455" evidence="1">
    <location>
        <begin position="22"/>
        <end position="86"/>
    </location>
</feature>
<dbReference type="Proteomes" id="UP000887540">
    <property type="component" value="Unplaced"/>
</dbReference>
<proteinExistence type="predicted"/>
<reference evidence="3" key="1">
    <citation type="submission" date="2022-11" db="UniProtKB">
        <authorList>
            <consortium name="WormBaseParasite"/>
        </authorList>
    </citation>
    <scope>IDENTIFICATION</scope>
</reference>